<reference evidence="2 3" key="1">
    <citation type="journal article" date="2019" name="Commun. Biol.">
        <title>The bagworm genome reveals a unique fibroin gene that provides high tensile strength.</title>
        <authorList>
            <person name="Kono N."/>
            <person name="Nakamura H."/>
            <person name="Ohtoshi R."/>
            <person name="Tomita M."/>
            <person name="Numata K."/>
            <person name="Arakawa K."/>
        </authorList>
    </citation>
    <scope>NUCLEOTIDE SEQUENCE [LARGE SCALE GENOMIC DNA]</scope>
</reference>
<protein>
    <submittedName>
        <fullName evidence="2">Uncharacterized protein</fullName>
    </submittedName>
</protein>
<organism evidence="2 3">
    <name type="scientific">Eumeta variegata</name>
    <name type="common">Bagworm moth</name>
    <name type="synonym">Eumeta japonica</name>
    <dbReference type="NCBI Taxonomy" id="151549"/>
    <lineage>
        <taxon>Eukaryota</taxon>
        <taxon>Metazoa</taxon>
        <taxon>Ecdysozoa</taxon>
        <taxon>Arthropoda</taxon>
        <taxon>Hexapoda</taxon>
        <taxon>Insecta</taxon>
        <taxon>Pterygota</taxon>
        <taxon>Neoptera</taxon>
        <taxon>Endopterygota</taxon>
        <taxon>Lepidoptera</taxon>
        <taxon>Glossata</taxon>
        <taxon>Ditrysia</taxon>
        <taxon>Tineoidea</taxon>
        <taxon>Psychidae</taxon>
        <taxon>Oiketicinae</taxon>
        <taxon>Eumeta</taxon>
    </lineage>
</organism>
<gene>
    <name evidence="2" type="ORF">EVAR_26844_1</name>
</gene>
<proteinExistence type="predicted"/>
<feature type="region of interest" description="Disordered" evidence="1">
    <location>
        <begin position="49"/>
        <end position="69"/>
    </location>
</feature>
<evidence type="ECO:0000313" key="3">
    <source>
        <dbReference type="Proteomes" id="UP000299102"/>
    </source>
</evidence>
<dbReference type="Proteomes" id="UP000299102">
    <property type="component" value="Unassembled WGS sequence"/>
</dbReference>
<accession>A0A4C1VY36</accession>
<dbReference type="EMBL" id="BGZK01000431">
    <property type="protein sequence ID" value="GBP43169.1"/>
    <property type="molecule type" value="Genomic_DNA"/>
</dbReference>
<sequence length="328" mass="37523">MWQIRRFQIERKRPIRQWRHRATLERTIAINGRLKRRDLFPTHAEIPFGEIISDRPSPPRTPPSNLSPEAALPDTAKPLQLGFVMCLSGPFGTKTKLKTFPLYYIICGEWALTATEVTLFKPQALWGLKTGELFSFTYLRAELVIARDVRPGRAFKWKRYYAFGKSILYDECAYDVGSGLESCTLVIRVRGQITIFVTETYELTPVCKIQSKLINSTQVTQVKNLLVNSLQTQANALDLSYVILCCECYRRRDHPPVSVRTTIQVAVKTDLRPYTRPSFQLLRARPGHAANGAETWKLLPSSFKFRCGTYVLGYLTQGETGGHERRLF</sequence>
<dbReference type="AlphaFoldDB" id="A0A4C1VY36"/>
<name>A0A4C1VY36_EUMVA</name>
<keyword evidence="3" id="KW-1185">Reference proteome</keyword>
<evidence type="ECO:0000313" key="2">
    <source>
        <dbReference type="EMBL" id="GBP43169.1"/>
    </source>
</evidence>
<comment type="caution">
    <text evidence="2">The sequence shown here is derived from an EMBL/GenBank/DDBJ whole genome shotgun (WGS) entry which is preliminary data.</text>
</comment>
<evidence type="ECO:0000256" key="1">
    <source>
        <dbReference type="SAM" id="MobiDB-lite"/>
    </source>
</evidence>